<protein>
    <submittedName>
        <fullName evidence="5">Antitoxin VapB</fullName>
    </submittedName>
</protein>
<feature type="compositionally biased region" description="Basic and acidic residues" evidence="3">
    <location>
        <begin position="69"/>
        <end position="78"/>
    </location>
</feature>
<keyword evidence="2" id="KW-0238">DNA-binding</keyword>
<evidence type="ECO:0000256" key="1">
    <source>
        <dbReference type="ARBA" id="ARBA00007924"/>
    </source>
</evidence>
<accession>A0A450WID3</accession>
<dbReference type="InterPro" id="IPR007159">
    <property type="entry name" value="SpoVT-AbrB_dom"/>
</dbReference>
<gene>
    <name evidence="5" type="ORF">BECKLPF1236A_GA0070988_101548</name>
    <name evidence="6" type="ORF">BECKLPF1236C_GA0070990_100048</name>
</gene>
<dbReference type="PANTHER" id="PTHR37550">
    <property type="entry name" value="ANTITOXIN VAPB1"/>
    <property type="match status" value="1"/>
</dbReference>
<dbReference type="AlphaFoldDB" id="A0A450WID3"/>
<dbReference type="SUPFAM" id="SSF89447">
    <property type="entry name" value="AbrB/MazE/MraZ-like"/>
    <property type="match status" value="1"/>
</dbReference>
<dbReference type="Gene3D" id="2.10.260.10">
    <property type="match status" value="1"/>
</dbReference>
<dbReference type="Pfam" id="PF04014">
    <property type="entry name" value="MazE_antitoxin"/>
    <property type="match status" value="1"/>
</dbReference>
<dbReference type="InterPro" id="IPR037914">
    <property type="entry name" value="SpoVT-AbrB_sf"/>
</dbReference>
<dbReference type="InterPro" id="IPR051734">
    <property type="entry name" value="VapB_TA_antitoxins"/>
</dbReference>
<dbReference type="PROSITE" id="PS51740">
    <property type="entry name" value="SPOVT_ABRB"/>
    <property type="match status" value="1"/>
</dbReference>
<evidence type="ECO:0000313" key="5">
    <source>
        <dbReference type="EMBL" id="VFK16787.1"/>
    </source>
</evidence>
<dbReference type="EMBL" id="CAADFP010000004">
    <property type="protein sequence ID" value="VFK23194.1"/>
    <property type="molecule type" value="Genomic_DNA"/>
</dbReference>
<evidence type="ECO:0000256" key="3">
    <source>
        <dbReference type="SAM" id="MobiDB-lite"/>
    </source>
</evidence>
<evidence type="ECO:0000256" key="2">
    <source>
        <dbReference type="PROSITE-ProRule" id="PRU01076"/>
    </source>
</evidence>
<name>A0A450WID3_9GAMM</name>
<dbReference type="PANTHER" id="PTHR37550:SF3">
    <property type="entry name" value="ANTITOXIN VAPB1"/>
    <property type="match status" value="1"/>
</dbReference>
<comment type="similarity">
    <text evidence="1">Belongs to the VapB family.</text>
</comment>
<dbReference type="InterPro" id="IPR047976">
    <property type="entry name" value="Anti_VapB2-like"/>
</dbReference>
<feature type="region of interest" description="Disordered" evidence="3">
    <location>
        <begin position="57"/>
        <end position="78"/>
    </location>
</feature>
<dbReference type="GO" id="GO:0003677">
    <property type="term" value="F:DNA binding"/>
    <property type="evidence" value="ECO:0007669"/>
    <property type="project" value="UniProtKB-UniRule"/>
</dbReference>
<proteinExistence type="inferred from homology"/>
<evidence type="ECO:0000259" key="4">
    <source>
        <dbReference type="PROSITE" id="PS51740"/>
    </source>
</evidence>
<feature type="domain" description="SpoVT-AbrB" evidence="4">
    <location>
        <begin position="6"/>
        <end position="48"/>
    </location>
</feature>
<reference evidence="5" key="1">
    <citation type="submission" date="2019-02" db="EMBL/GenBank/DDBJ databases">
        <authorList>
            <person name="Gruber-Vodicka R. H."/>
            <person name="Seah K. B. B."/>
        </authorList>
    </citation>
    <scope>NUCLEOTIDE SEQUENCE</scope>
    <source>
        <strain evidence="5">BECK_S312</strain>
        <strain evidence="6">BECK_S426</strain>
    </source>
</reference>
<organism evidence="5">
    <name type="scientific">Candidatus Kentrum sp. LPFa</name>
    <dbReference type="NCBI Taxonomy" id="2126335"/>
    <lineage>
        <taxon>Bacteria</taxon>
        <taxon>Pseudomonadati</taxon>
        <taxon>Pseudomonadota</taxon>
        <taxon>Gammaproteobacteria</taxon>
        <taxon>Candidatus Kentrum</taxon>
    </lineage>
</organism>
<dbReference type="NCBIfam" id="NF040493">
    <property type="entry name" value="TA_anti_VapB"/>
    <property type="match status" value="1"/>
</dbReference>
<sequence>MINTQAGLFKTNQNQAIRLPKAVAFPESIKKVSVVAFGNTRIITPIDEPWDEWFDGPGVSDDFMSAREQPGDQIREPL</sequence>
<evidence type="ECO:0000313" key="6">
    <source>
        <dbReference type="EMBL" id="VFK23194.1"/>
    </source>
</evidence>
<dbReference type="EMBL" id="CAADFM010000154">
    <property type="protein sequence ID" value="VFK16787.1"/>
    <property type="molecule type" value="Genomic_DNA"/>
</dbReference>